<keyword evidence="6 7" id="KW-0472">Membrane</keyword>
<keyword evidence="3" id="KW-1003">Cell membrane</keyword>
<dbReference type="SUPFAM" id="SSF161098">
    <property type="entry name" value="MetI-like"/>
    <property type="match status" value="1"/>
</dbReference>
<evidence type="ECO:0000256" key="5">
    <source>
        <dbReference type="ARBA" id="ARBA00022989"/>
    </source>
</evidence>
<organism evidence="8">
    <name type="scientific">marine sediment metagenome</name>
    <dbReference type="NCBI Taxonomy" id="412755"/>
    <lineage>
        <taxon>unclassified sequences</taxon>
        <taxon>metagenomes</taxon>
        <taxon>ecological metagenomes</taxon>
    </lineage>
</organism>
<dbReference type="PANTHER" id="PTHR43744">
    <property type="entry name" value="ABC TRANSPORTER PERMEASE PROTEIN MG189-RELATED-RELATED"/>
    <property type="match status" value="1"/>
</dbReference>
<keyword evidence="5 7" id="KW-1133">Transmembrane helix</keyword>
<dbReference type="Gene3D" id="1.10.3720.10">
    <property type="entry name" value="MetI-like"/>
    <property type="match status" value="1"/>
</dbReference>
<comment type="subcellular location">
    <subcellularLocation>
        <location evidence="1">Cell membrane</location>
        <topology evidence="1">Multi-pass membrane protein</topology>
    </subcellularLocation>
</comment>
<evidence type="ECO:0000256" key="7">
    <source>
        <dbReference type="SAM" id="Phobius"/>
    </source>
</evidence>
<gene>
    <name evidence="8" type="ORF">S01H1_85339</name>
</gene>
<name>X0Y1D2_9ZZZZ</name>
<feature type="transmembrane region" description="Helical" evidence="7">
    <location>
        <begin position="46"/>
        <end position="65"/>
    </location>
</feature>
<evidence type="ECO:0000256" key="3">
    <source>
        <dbReference type="ARBA" id="ARBA00022475"/>
    </source>
</evidence>
<dbReference type="EMBL" id="BARS01058572">
    <property type="protein sequence ID" value="GAG49475.1"/>
    <property type="molecule type" value="Genomic_DNA"/>
</dbReference>
<evidence type="ECO:0000256" key="6">
    <source>
        <dbReference type="ARBA" id="ARBA00023136"/>
    </source>
</evidence>
<dbReference type="InterPro" id="IPR035906">
    <property type="entry name" value="MetI-like_sf"/>
</dbReference>
<evidence type="ECO:0000313" key="8">
    <source>
        <dbReference type="EMBL" id="GAG49475.1"/>
    </source>
</evidence>
<keyword evidence="4 7" id="KW-0812">Transmembrane</keyword>
<keyword evidence="2" id="KW-0813">Transport</keyword>
<evidence type="ECO:0000256" key="2">
    <source>
        <dbReference type="ARBA" id="ARBA00022448"/>
    </source>
</evidence>
<feature type="non-terminal residue" evidence="8">
    <location>
        <position position="1"/>
    </location>
</feature>
<comment type="caution">
    <text evidence="8">The sequence shown here is derived from an EMBL/GenBank/DDBJ whole genome shotgun (WGS) entry which is preliminary data.</text>
</comment>
<dbReference type="AlphaFoldDB" id="X0Y1D2"/>
<reference evidence="8" key="1">
    <citation type="journal article" date="2014" name="Front. Microbiol.">
        <title>High frequency of phylogenetically diverse reductive dehalogenase-homologous genes in deep subseafloor sedimentary metagenomes.</title>
        <authorList>
            <person name="Kawai M."/>
            <person name="Futagami T."/>
            <person name="Toyoda A."/>
            <person name="Takaki Y."/>
            <person name="Nishi S."/>
            <person name="Hori S."/>
            <person name="Arai W."/>
            <person name="Tsubouchi T."/>
            <person name="Morono Y."/>
            <person name="Uchiyama I."/>
            <person name="Ito T."/>
            <person name="Fujiyama A."/>
            <person name="Inagaki F."/>
            <person name="Takami H."/>
        </authorList>
    </citation>
    <scope>NUCLEOTIDE SEQUENCE</scope>
    <source>
        <strain evidence="8">Expedition CK06-06</strain>
    </source>
</reference>
<sequence>ALGAMVFTWIWNDYIWAITILRSDNLKPITAGLAALQGRYVTNWPIQNAGTIIAVLPTILVFLYAQKYFIKGLTLGAGK</sequence>
<evidence type="ECO:0008006" key="9">
    <source>
        <dbReference type="Google" id="ProtNLM"/>
    </source>
</evidence>
<dbReference type="PANTHER" id="PTHR43744:SF8">
    <property type="entry name" value="SN-GLYCEROL-3-PHOSPHATE TRANSPORT SYSTEM PERMEASE PROTEIN UGPE"/>
    <property type="match status" value="1"/>
</dbReference>
<evidence type="ECO:0000256" key="1">
    <source>
        <dbReference type="ARBA" id="ARBA00004651"/>
    </source>
</evidence>
<protein>
    <recommendedName>
        <fullName evidence="9">ABC transmembrane type-1 domain-containing protein</fullName>
    </recommendedName>
</protein>
<accession>X0Y1D2</accession>
<dbReference type="GO" id="GO:0005886">
    <property type="term" value="C:plasma membrane"/>
    <property type="evidence" value="ECO:0007669"/>
    <property type="project" value="UniProtKB-SubCell"/>
</dbReference>
<proteinExistence type="predicted"/>
<evidence type="ECO:0000256" key="4">
    <source>
        <dbReference type="ARBA" id="ARBA00022692"/>
    </source>
</evidence>